<dbReference type="Proteomes" id="UP000032352">
    <property type="component" value="Chromosome"/>
</dbReference>
<keyword evidence="3" id="KW-1185">Reference proteome</keyword>
<evidence type="ECO:0000256" key="1">
    <source>
        <dbReference type="SAM" id="MobiDB-lite"/>
    </source>
</evidence>
<dbReference type="PANTHER" id="PTHR39431">
    <property type="entry name" value="FRPA/C-RELATED PROTEIN"/>
    <property type="match status" value="1"/>
</dbReference>
<feature type="region of interest" description="Disordered" evidence="1">
    <location>
        <begin position="38"/>
        <end position="75"/>
    </location>
</feature>
<protein>
    <recommendedName>
        <fullName evidence="4">VCBS repeat-containing protein</fullName>
    </recommendedName>
</protein>
<dbReference type="RefSeq" id="WP_053046418.1">
    <property type="nucleotide sequence ID" value="NZ_CP059733.1"/>
</dbReference>
<reference evidence="2 3" key="2">
    <citation type="journal article" date="2022" name="Mar. Drugs">
        <title>Bioassay-Guided Fractionation Leads to the Detection of Cholic Acid Generated by the Rare Thalassomonas sp.</title>
        <authorList>
            <person name="Pheiffer F."/>
            <person name="Schneider Y.K."/>
            <person name="Hansen E.H."/>
            <person name="Andersen J.H."/>
            <person name="Isaksson J."/>
            <person name="Busche T."/>
            <person name="R C."/>
            <person name="Kalinowski J."/>
            <person name="Zyl L.V."/>
            <person name="Trindade M."/>
        </authorList>
    </citation>
    <scope>NUCLEOTIDE SEQUENCE [LARGE SCALE GENOMIC DNA]</scope>
    <source>
        <strain evidence="2 3">XOM25</strain>
    </source>
</reference>
<evidence type="ECO:0000313" key="3">
    <source>
        <dbReference type="Proteomes" id="UP000032352"/>
    </source>
</evidence>
<evidence type="ECO:0000313" key="2">
    <source>
        <dbReference type="EMBL" id="WDE04300.1"/>
    </source>
</evidence>
<dbReference type="PANTHER" id="PTHR39431:SF1">
    <property type="entry name" value="FRPA_C-RELATED PROTEIN"/>
    <property type="match status" value="1"/>
</dbReference>
<feature type="compositionally biased region" description="Polar residues" evidence="1">
    <location>
        <begin position="59"/>
        <end position="74"/>
    </location>
</feature>
<proteinExistence type="predicted"/>
<sequence length="366" mass="40365">MAIHTLAVSQQQQYQHTQSSGRTFSRIRPQTSMAGILNPEQSQSLSQSQTITDELSAETGISNSPASGQTTYNRPLNPRLESVRLILEAYFGKSLELEKYQVDFSGPSADGQDIAQNAGQAINAANNSSEFVVLDNQVFRAGEQVQVEEWFTRQQSLSYQMQGEFLLDDKQLSLNYEFNISSESTRYRRFAARAANLQDPLLVQFGSQSLGHIEGGQEFDINGDNSLDTLPVFSGDVGYLVFDKNANGRADDGSELFGPATGNGFNELAAFDSNQNGFIDKEDEHFEQLYLWQPGTAGENGEDPGSQPSWLSLDEAGIMAINLSAIATPYTFYDENDRVQAQMRQSSFAIGENGRGYGVHQVDVRI</sequence>
<reference evidence="2 3" key="1">
    <citation type="journal article" date="2015" name="Genome Announc.">
        <title>Draft Genome Sequences of Marine Isolates of Thalassomonas viridans and Thalassomonas actiniarum.</title>
        <authorList>
            <person name="Olonade I."/>
            <person name="van Zyl L.J."/>
            <person name="Trindade M."/>
        </authorList>
    </citation>
    <scope>NUCLEOTIDE SEQUENCE [LARGE SCALE GENOMIC DNA]</scope>
    <source>
        <strain evidence="2 3">XOM25</strain>
    </source>
</reference>
<dbReference type="KEGG" id="tvd:SG34_023620"/>
<dbReference type="AlphaFoldDB" id="A0AAE9Z0C7"/>
<organism evidence="2 3">
    <name type="scientific">Thalassomonas viridans</name>
    <dbReference type="NCBI Taxonomy" id="137584"/>
    <lineage>
        <taxon>Bacteria</taxon>
        <taxon>Pseudomonadati</taxon>
        <taxon>Pseudomonadota</taxon>
        <taxon>Gammaproteobacteria</taxon>
        <taxon>Alteromonadales</taxon>
        <taxon>Colwelliaceae</taxon>
        <taxon>Thalassomonas</taxon>
    </lineage>
</organism>
<name>A0AAE9Z0C7_9GAMM</name>
<dbReference type="EMBL" id="CP059733">
    <property type="protein sequence ID" value="WDE04300.1"/>
    <property type="molecule type" value="Genomic_DNA"/>
</dbReference>
<gene>
    <name evidence="2" type="ORF">SG34_023620</name>
</gene>
<accession>A0AAE9Z0C7</accession>
<evidence type="ECO:0008006" key="4">
    <source>
        <dbReference type="Google" id="ProtNLM"/>
    </source>
</evidence>